<name>A0ABN2WY13_9MICO</name>
<dbReference type="Proteomes" id="UP001500984">
    <property type="component" value="Unassembled WGS sequence"/>
</dbReference>
<dbReference type="InterPro" id="IPR036590">
    <property type="entry name" value="SRAP-like"/>
</dbReference>
<evidence type="ECO:0000313" key="11">
    <source>
        <dbReference type="Proteomes" id="UP001500984"/>
    </source>
</evidence>
<keyword evidence="4 8" id="KW-0378">Hydrolase</keyword>
<evidence type="ECO:0000256" key="6">
    <source>
        <dbReference type="ARBA" id="ARBA00023125"/>
    </source>
</evidence>
<dbReference type="InterPro" id="IPR003738">
    <property type="entry name" value="SRAP"/>
</dbReference>
<dbReference type="EMBL" id="BAAAPZ010000011">
    <property type="protein sequence ID" value="GAA2101306.1"/>
    <property type="molecule type" value="Genomic_DNA"/>
</dbReference>
<dbReference type="PANTHER" id="PTHR13604:SF0">
    <property type="entry name" value="ABASIC SITE PROCESSING PROTEIN HMCES"/>
    <property type="match status" value="1"/>
</dbReference>
<organism evidence="10 11">
    <name type="scientific">Brevibacterium salitolerans</name>
    <dbReference type="NCBI Taxonomy" id="1403566"/>
    <lineage>
        <taxon>Bacteria</taxon>
        <taxon>Bacillati</taxon>
        <taxon>Actinomycetota</taxon>
        <taxon>Actinomycetes</taxon>
        <taxon>Micrococcales</taxon>
        <taxon>Brevibacteriaceae</taxon>
        <taxon>Brevibacterium</taxon>
    </lineage>
</organism>
<evidence type="ECO:0000256" key="3">
    <source>
        <dbReference type="ARBA" id="ARBA00022763"/>
    </source>
</evidence>
<proteinExistence type="inferred from homology"/>
<comment type="caution">
    <text evidence="10">The sequence shown here is derived from an EMBL/GenBank/DDBJ whole genome shotgun (WGS) entry which is preliminary data.</text>
</comment>
<feature type="region of interest" description="Disordered" evidence="9">
    <location>
        <begin position="121"/>
        <end position="141"/>
    </location>
</feature>
<gene>
    <name evidence="10" type="ORF">GCM10009823_24010</name>
</gene>
<dbReference type="Gene3D" id="3.90.1680.10">
    <property type="entry name" value="SOS response associated peptidase-like"/>
    <property type="match status" value="1"/>
</dbReference>
<evidence type="ECO:0000256" key="8">
    <source>
        <dbReference type="RuleBase" id="RU364100"/>
    </source>
</evidence>
<sequence>MAGSVGMCGRLNTSLDPADLADELGASLVPHAFSERYNVPPGSTIPILVDRPDAGGVIERRLEPARWGLVPGWAKDLRAGFRAFNARAETAAVKPTFRAAFGARRCVVPVRGYYEWEVRATGSTGGGTADAPGRGSTPEKTPWLMESAAHPLLLMAGLFEFRRLSAEEQEAAGADPAAASGWLVSATVLTTEARGHLREVHDRMPVMLTRTQMDEWLAPERGSAEGGALLSAVIAGFDPAAVVRRTVSPAVGNVRNDGPELVEPQG</sequence>
<dbReference type="SUPFAM" id="SSF143081">
    <property type="entry name" value="BB1717-like"/>
    <property type="match status" value="1"/>
</dbReference>
<keyword evidence="11" id="KW-1185">Reference proteome</keyword>
<evidence type="ECO:0000256" key="1">
    <source>
        <dbReference type="ARBA" id="ARBA00008136"/>
    </source>
</evidence>
<keyword evidence="6" id="KW-0238">DNA-binding</keyword>
<evidence type="ECO:0000256" key="9">
    <source>
        <dbReference type="SAM" id="MobiDB-lite"/>
    </source>
</evidence>
<reference evidence="10 11" key="1">
    <citation type="journal article" date="2019" name="Int. J. Syst. Evol. Microbiol.">
        <title>The Global Catalogue of Microorganisms (GCM) 10K type strain sequencing project: providing services to taxonomists for standard genome sequencing and annotation.</title>
        <authorList>
            <consortium name="The Broad Institute Genomics Platform"/>
            <consortium name="The Broad Institute Genome Sequencing Center for Infectious Disease"/>
            <person name="Wu L."/>
            <person name="Ma J."/>
        </authorList>
    </citation>
    <scope>NUCLEOTIDE SEQUENCE [LARGE SCALE GENOMIC DNA]</scope>
    <source>
        <strain evidence="10 11">JCM 15900</strain>
    </source>
</reference>
<dbReference type="RefSeq" id="WP_344337474.1">
    <property type="nucleotide sequence ID" value="NZ_BAAAPZ010000011.1"/>
</dbReference>
<dbReference type="Pfam" id="PF02586">
    <property type="entry name" value="SRAP"/>
    <property type="match status" value="1"/>
</dbReference>
<keyword evidence="2 8" id="KW-0645">Protease</keyword>
<keyword evidence="3" id="KW-0227">DNA damage</keyword>
<dbReference type="EC" id="3.4.-.-" evidence="8"/>
<evidence type="ECO:0000256" key="7">
    <source>
        <dbReference type="ARBA" id="ARBA00023239"/>
    </source>
</evidence>
<comment type="similarity">
    <text evidence="1 8">Belongs to the SOS response-associated peptidase family.</text>
</comment>
<keyword evidence="7" id="KW-0456">Lyase</keyword>
<evidence type="ECO:0000256" key="5">
    <source>
        <dbReference type="ARBA" id="ARBA00023124"/>
    </source>
</evidence>
<accession>A0ABN2WY13</accession>
<dbReference type="PANTHER" id="PTHR13604">
    <property type="entry name" value="DC12-RELATED"/>
    <property type="match status" value="1"/>
</dbReference>
<protein>
    <recommendedName>
        <fullName evidence="8">Abasic site processing protein</fullName>
        <ecNumber evidence="8">3.4.-.-</ecNumber>
    </recommendedName>
</protein>
<evidence type="ECO:0000256" key="4">
    <source>
        <dbReference type="ARBA" id="ARBA00022801"/>
    </source>
</evidence>
<evidence type="ECO:0000313" key="10">
    <source>
        <dbReference type="EMBL" id="GAA2101306.1"/>
    </source>
</evidence>
<evidence type="ECO:0000256" key="2">
    <source>
        <dbReference type="ARBA" id="ARBA00022670"/>
    </source>
</evidence>
<keyword evidence="5" id="KW-0190">Covalent protein-DNA linkage</keyword>